<dbReference type="EMBL" id="JACEIK010008375">
    <property type="protein sequence ID" value="MCE3051322.1"/>
    <property type="molecule type" value="Genomic_DNA"/>
</dbReference>
<evidence type="ECO:0000259" key="1">
    <source>
        <dbReference type="PROSITE" id="PS50814"/>
    </source>
</evidence>
<keyword evidence="3" id="KW-1185">Reference proteome</keyword>
<gene>
    <name evidence="2" type="ORF">HAX54_049444</name>
</gene>
<protein>
    <recommendedName>
        <fullName evidence="1">WIF domain-containing protein</fullName>
    </recommendedName>
</protein>
<evidence type="ECO:0000313" key="3">
    <source>
        <dbReference type="Proteomes" id="UP000823775"/>
    </source>
</evidence>
<dbReference type="Proteomes" id="UP000823775">
    <property type="component" value="Unassembled WGS sequence"/>
</dbReference>
<dbReference type="InterPro" id="IPR003306">
    <property type="entry name" value="WIF"/>
</dbReference>
<sequence>MEFENPTSIVGVRGLLGKTMSIFDVLYRCSGSFMAILILYGGLDPTMSDCSSSHTFDYVRFMTIPCQFRHNEQVAGLLHERHFIMQDMVEKALEFFPRLQAHVELREELDRDKRKRRAQDKLFIRMWNGIKKVLNALSSVSKMPQVGREDISEFCFLGEFEDEVIDDLSSGSFEAFS</sequence>
<feature type="domain" description="WIF" evidence="1">
    <location>
        <begin position="1"/>
        <end position="66"/>
    </location>
</feature>
<comment type="caution">
    <text evidence="2">The sequence shown here is derived from an EMBL/GenBank/DDBJ whole genome shotgun (WGS) entry which is preliminary data.</text>
</comment>
<proteinExistence type="predicted"/>
<reference evidence="2 3" key="1">
    <citation type="journal article" date="2021" name="BMC Genomics">
        <title>Datura genome reveals duplications of psychoactive alkaloid biosynthetic genes and high mutation rate following tissue culture.</title>
        <authorList>
            <person name="Rajewski A."/>
            <person name="Carter-House D."/>
            <person name="Stajich J."/>
            <person name="Litt A."/>
        </authorList>
    </citation>
    <scope>NUCLEOTIDE SEQUENCE [LARGE SCALE GENOMIC DNA]</scope>
    <source>
        <strain evidence="2">AR-01</strain>
    </source>
</reference>
<accession>A0ABS8WN98</accession>
<name>A0ABS8WN98_DATST</name>
<organism evidence="2 3">
    <name type="scientific">Datura stramonium</name>
    <name type="common">Jimsonweed</name>
    <name type="synonym">Common thornapple</name>
    <dbReference type="NCBI Taxonomy" id="4076"/>
    <lineage>
        <taxon>Eukaryota</taxon>
        <taxon>Viridiplantae</taxon>
        <taxon>Streptophyta</taxon>
        <taxon>Embryophyta</taxon>
        <taxon>Tracheophyta</taxon>
        <taxon>Spermatophyta</taxon>
        <taxon>Magnoliopsida</taxon>
        <taxon>eudicotyledons</taxon>
        <taxon>Gunneridae</taxon>
        <taxon>Pentapetalae</taxon>
        <taxon>asterids</taxon>
        <taxon>lamiids</taxon>
        <taxon>Solanales</taxon>
        <taxon>Solanaceae</taxon>
        <taxon>Solanoideae</taxon>
        <taxon>Datureae</taxon>
        <taxon>Datura</taxon>
    </lineage>
</organism>
<dbReference type="PROSITE" id="PS50814">
    <property type="entry name" value="WIF"/>
    <property type="match status" value="1"/>
</dbReference>
<evidence type="ECO:0000313" key="2">
    <source>
        <dbReference type="EMBL" id="MCE3051322.1"/>
    </source>
</evidence>